<evidence type="ECO:0000313" key="1">
    <source>
        <dbReference type="EMBL" id="AMJ42345.1"/>
    </source>
</evidence>
<evidence type="ECO:0000313" key="4">
    <source>
        <dbReference type="Proteomes" id="UP000184204"/>
    </source>
</evidence>
<protein>
    <submittedName>
        <fullName evidence="2">Uncharacterized protein</fullName>
    </submittedName>
</protein>
<dbReference type="AlphaFoldDB" id="A0A0X8VC87"/>
<reference evidence="3" key="2">
    <citation type="submission" date="2016-01" db="EMBL/GenBank/DDBJ databases">
        <authorList>
            <person name="Poehlein A."/>
            <person name="Schlien K."/>
            <person name="Gottschalk G."/>
            <person name="Buckel W."/>
            <person name="Daniel R."/>
        </authorList>
    </citation>
    <scope>NUCLEOTIDE SEQUENCE [LARGE SCALE GENOMIC DNA]</scope>
    <source>
        <strain evidence="3">X2</strain>
    </source>
</reference>
<evidence type="ECO:0000313" key="2">
    <source>
        <dbReference type="EMBL" id="SHF00062.1"/>
    </source>
</evidence>
<proteinExistence type="predicted"/>
<gene>
    <name evidence="1" type="ORF">CPRO_28010</name>
    <name evidence="2" type="ORF">SAMN02745151_02457</name>
</gene>
<dbReference type="Proteomes" id="UP000068026">
    <property type="component" value="Chromosome"/>
</dbReference>
<name>A0A0X8VC87_ANAPI</name>
<dbReference type="EMBL" id="CP014223">
    <property type="protein sequence ID" value="AMJ42345.1"/>
    <property type="molecule type" value="Genomic_DNA"/>
</dbReference>
<dbReference type="Proteomes" id="UP000184204">
    <property type="component" value="Unassembled WGS sequence"/>
</dbReference>
<dbReference type="RefSeq" id="WP_066053022.1">
    <property type="nucleotide sequence ID" value="NZ_CP014223.1"/>
</dbReference>
<reference evidence="2" key="4">
    <citation type="submission" date="2016-11" db="EMBL/GenBank/DDBJ databases">
        <authorList>
            <person name="Varghese N."/>
            <person name="Submissions S."/>
        </authorList>
    </citation>
    <scope>NUCLEOTIDE SEQUENCE</scope>
    <source>
        <strain evidence="2">DSM 1682</strain>
    </source>
</reference>
<sequence>MCGQLFQQNAIDKTKGIIAKPRPKHWFDYGSNKIKDDDSKEQRELKEFNKRLVADKKPYFMQYIYPDVRRIYKKYITDSNKKCQTEFKFTINELKNKPNKTTQEIEFLKYYDYRMPVGTHNCLVNKICWLFENEFDDYLANFKNNNTFDYSILKSSVNYSAYTKNKIEKIYKDYCDKLQKYQQLIKRERINDDDAFEQKNMMLTVFKQECSCICPDQKELANILIDLCYPTNKSKQFVWDMCSSQVIENLLEKNNYIVNYPEKDENGNILYIGEKYSMKQTQIGEV</sequence>
<organism evidence="2 4">
    <name type="scientific">Anaerotignum propionicum DSM 1682</name>
    <dbReference type="NCBI Taxonomy" id="991789"/>
    <lineage>
        <taxon>Bacteria</taxon>
        <taxon>Bacillati</taxon>
        <taxon>Bacillota</taxon>
        <taxon>Clostridia</taxon>
        <taxon>Lachnospirales</taxon>
        <taxon>Anaerotignaceae</taxon>
        <taxon>Anaerotignum</taxon>
    </lineage>
</organism>
<dbReference type="KEGG" id="cpro:CPRO_28010"/>
<dbReference type="OrthoDB" id="1891855at2"/>
<reference evidence="1 3" key="1">
    <citation type="journal article" date="2016" name="Genome Announc.">
        <title>Complete Genome Sequence of the Amino Acid-Fermenting Clostridium propionicum X2 (DSM 1682).</title>
        <authorList>
            <person name="Poehlein A."/>
            <person name="Schlien K."/>
            <person name="Chowdhury N.P."/>
            <person name="Gottschalk G."/>
            <person name="Buckel W."/>
            <person name="Daniel R."/>
        </authorList>
    </citation>
    <scope>NUCLEOTIDE SEQUENCE [LARGE SCALE GENOMIC DNA]</scope>
    <source>
        <strain evidence="1 3">X2</strain>
    </source>
</reference>
<accession>A0A0X8VC87</accession>
<reference evidence="4" key="3">
    <citation type="submission" date="2016-11" db="EMBL/GenBank/DDBJ databases">
        <authorList>
            <person name="Jaros S."/>
            <person name="Januszkiewicz K."/>
            <person name="Wedrychowicz H."/>
        </authorList>
    </citation>
    <scope>NUCLEOTIDE SEQUENCE [LARGE SCALE GENOMIC DNA]</scope>
    <source>
        <strain evidence="4">DSM 1682</strain>
    </source>
</reference>
<dbReference type="EMBL" id="FQUA01000013">
    <property type="protein sequence ID" value="SHF00062.1"/>
    <property type="molecule type" value="Genomic_DNA"/>
</dbReference>
<keyword evidence="3" id="KW-1185">Reference proteome</keyword>
<evidence type="ECO:0000313" key="3">
    <source>
        <dbReference type="Proteomes" id="UP000068026"/>
    </source>
</evidence>